<dbReference type="EMBL" id="JACOSL010000059">
    <property type="protein sequence ID" value="MBI1757329.1"/>
    <property type="molecule type" value="Genomic_DNA"/>
</dbReference>
<sequence length="99" mass="10528">MRIPPRGIVPPGRLGLLLIAAAMVPVVLARCKPFAKKVGEALVKAGEKLKETAEEPTKPVATASATNDERRATKPPVRKSKPRTKAKPTAKKKASPKQG</sequence>
<accession>A0A931LW54</accession>
<name>A0A931LW54_FIMGI</name>
<dbReference type="Proteomes" id="UP000727962">
    <property type="component" value="Unassembled WGS sequence"/>
</dbReference>
<feature type="compositionally biased region" description="Basic residues" evidence="1">
    <location>
        <begin position="76"/>
        <end position="99"/>
    </location>
</feature>
<feature type="compositionally biased region" description="Basic and acidic residues" evidence="1">
    <location>
        <begin position="48"/>
        <end position="57"/>
    </location>
</feature>
<comment type="caution">
    <text evidence="2">The sequence shown here is derived from an EMBL/GenBank/DDBJ whole genome shotgun (WGS) entry which is preliminary data.</text>
</comment>
<proteinExistence type="predicted"/>
<evidence type="ECO:0000313" key="2">
    <source>
        <dbReference type="EMBL" id="MBI1757329.1"/>
    </source>
</evidence>
<evidence type="ECO:0000256" key="1">
    <source>
        <dbReference type="SAM" id="MobiDB-lite"/>
    </source>
</evidence>
<dbReference type="AlphaFoldDB" id="A0A931LW54"/>
<protein>
    <submittedName>
        <fullName evidence="2">Uncharacterized protein</fullName>
    </submittedName>
</protein>
<evidence type="ECO:0000313" key="3">
    <source>
        <dbReference type="Proteomes" id="UP000727962"/>
    </source>
</evidence>
<feature type="region of interest" description="Disordered" evidence="1">
    <location>
        <begin position="48"/>
        <end position="99"/>
    </location>
</feature>
<gene>
    <name evidence="2" type="ORF">HYR64_09515</name>
</gene>
<reference evidence="2" key="1">
    <citation type="submission" date="2020-07" db="EMBL/GenBank/DDBJ databases">
        <title>Huge and variable diversity of episymbiotic CPR bacteria and DPANN archaea in groundwater ecosystems.</title>
        <authorList>
            <person name="He C.Y."/>
            <person name="Keren R."/>
            <person name="Whittaker M."/>
            <person name="Farag I.F."/>
            <person name="Doudna J."/>
            <person name="Cate J.H.D."/>
            <person name="Banfield J.F."/>
        </authorList>
    </citation>
    <scope>NUCLEOTIDE SEQUENCE</scope>
    <source>
        <strain evidence="2">NC_groundwater_17_Pr7_B-0.1um_64_12</strain>
    </source>
</reference>
<organism evidence="2 3">
    <name type="scientific">Fimbriimonas ginsengisoli</name>
    <dbReference type="NCBI Taxonomy" id="1005039"/>
    <lineage>
        <taxon>Bacteria</taxon>
        <taxon>Bacillati</taxon>
        <taxon>Armatimonadota</taxon>
        <taxon>Fimbriimonadia</taxon>
        <taxon>Fimbriimonadales</taxon>
        <taxon>Fimbriimonadaceae</taxon>
        <taxon>Fimbriimonas</taxon>
    </lineage>
</organism>